<dbReference type="CDD" id="cd03261">
    <property type="entry name" value="ABC_Org_Solvent_Resistant"/>
    <property type="match status" value="1"/>
</dbReference>
<dbReference type="EMBL" id="JBHTCM010000016">
    <property type="protein sequence ID" value="MFC7334488.1"/>
    <property type="molecule type" value="Genomic_DNA"/>
</dbReference>
<dbReference type="InterPro" id="IPR003593">
    <property type="entry name" value="AAA+_ATPase"/>
</dbReference>
<dbReference type="InterPro" id="IPR017871">
    <property type="entry name" value="ABC_transporter-like_CS"/>
</dbReference>
<gene>
    <name evidence="5" type="ORF">ACFQPS_15070</name>
</gene>
<protein>
    <submittedName>
        <fullName evidence="5">ABC transporter ATP-binding protein</fullName>
    </submittedName>
</protein>
<name>A0ABW2KWQ7_9PROT</name>
<dbReference type="InterPro" id="IPR003439">
    <property type="entry name" value="ABC_transporter-like_ATP-bd"/>
</dbReference>
<organism evidence="5 6">
    <name type="scientific">Rhodocista pekingensis</name>
    <dbReference type="NCBI Taxonomy" id="201185"/>
    <lineage>
        <taxon>Bacteria</taxon>
        <taxon>Pseudomonadati</taxon>
        <taxon>Pseudomonadota</taxon>
        <taxon>Alphaproteobacteria</taxon>
        <taxon>Rhodospirillales</taxon>
        <taxon>Azospirillaceae</taxon>
        <taxon>Rhodocista</taxon>
    </lineage>
</organism>
<dbReference type="Proteomes" id="UP001596456">
    <property type="component" value="Unassembled WGS sequence"/>
</dbReference>
<dbReference type="PANTHER" id="PTHR43023:SF6">
    <property type="entry name" value="INTERMEMBRANE PHOSPHOLIPID TRANSPORT SYSTEM ATP-BINDING PROTEIN MLAF"/>
    <property type="match status" value="1"/>
</dbReference>
<dbReference type="RefSeq" id="WP_377360046.1">
    <property type="nucleotide sequence ID" value="NZ_JBHTCM010000016.1"/>
</dbReference>
<feature type="domain" description="ABC transporter" evidence="4">
    <location>
        <begin position="17"/>
        <end position="254"/>
    </location>
</feature>
<dbReference type="GO" id="GO:0005524">
    <property type="term" value="F:ATP binding"/>
    <property type="evidence" value="ECO:0007669"/>
    <property type="project" value="UniProtKB-KW"/>
</dbReference>
<dbReference type="Pfam" id="PF00005">
    <property type="entry name" value="ABC_tran"/>
    <property type="match status" value="1"/>
</dbReference>
<evidence type="ECO:0000256" key="1">
    <source>
        <dbReference type="ARBA" id="ARBA00022448"/>
    </source>
</evidence>
<keyword evidence="3 5" id="KW-0067">ATP-binding</keyword>
<dbReference type="PROSITE" id="PS50893">
    <property type="entry name" value="ABC_TRANSPORTER_2"/>
    <property type="match status" value="1"/>
</dbReference>
<evidence type="ECO:0000259" key="4">
    <source>
        <dbReference type="PROSITE" id="PS50893"/>
    </source>
</evidence>
<dbReference type="Gene3D" id="3.40.50.300">
    <property type="entry name" value="P-loop containing nucleotide triphosphate hydrolases"/>
    <property type="match status" value="1"/>
</dbReference>
<keyword evidence="1" id="KW-0813">Transport</keyword>
<keyword evidence="2" id="KW-0547">Nucleotide-binding</keyword>
<keyword evidence="6" id="KW-1185">Reference proteome</keyword>
<evidence type="ECO:0000256" key="2">
    <source>
        <dbReference type="ARBA" id="ARBA00022741"/>
    </source>
</evidence>
<dbReference type="InterPro" id="IPR027417">
    <property type="entry name" value="P-loop_NTPase"/>
</dbReference>
<sequence>MTAADLRGPGNGATPKISLRGVKKRFGPKVVLDGIDLDIAAGESIVIIGGSGTGKSVLLKCILGILQPDEGTILIDGEDTTHASGREREAVLRKFGMLFQGAALFDSLPVWENVAFGLIQGQRMPRRAAKERAVATLGAVGLGPEVADLYPAELSGGMQKRVGLARAIATRPEVIFFDEPTTGLDPIMADVINDLIVKCVRDLGATALSITHDMASARKIADRVAMLYQGRLIWVGPVSEIDNSGNPHVDQFIHGRADGPIRMQIRAF</sequence>
<evidence type="ECO:0000256" key="3">
    <source>
        <dbReference type="ARBA" id="ARBA00022840"/>
    </source>
</evidence>
<evidence type="ECO:0000313" key="5">
    <source>
        <dbReference type="EMBL" id="MFC7334488.1"/>
    </source>
</evidence>
<dbReference type="PROSITE" id="PS00211">
    <property type="entry name" value="ABC_TRANSPORTER_1"/>
    <property type="match status" value="1"/>
</dbReference>
<dbReference type="PANTHER" id="PTHR43023">
    <property type="entry name" value="PROTEIN TRIGALACTOSYLDIACYLGLYCEROL 3, CHLOROPLASTIC"/>
    <property type="match status" value="1"/>
</dbReference>
<accession>A0ABW2KWQ7</accession>
<dbReference type="SMART" id="SM00382">
    <property type="entry name" value="AAA"/>
    <property type="match status" value="1"/>
</dbReference>
<comment type="caution">
    <text evidence="5">The sequence shown here is derived from an EMBL/GenBank/DDBJ whole genome shotgun (WGS) entry which is preliminary data.</text>
</comment>
<proteinExistence type="predicted"/>
<dbReference type="SUPFAM" id="SSF52540">
    <property type="entry name" value="P-loop containing nucleoside triphosphate hydrolases"/>
    <property type="match status" value="1"/>
</dbReference>
<evidence type="ECO:0000313" key="6">
    <source>
        <dbReference type="Proteomes" id="UP001596456"/>
    </source>
</evidence>
<reference evidence="6" key="1">
    <citation type="journal article" date="2019" name="Int. J. Syst. Evol. Microbiol.">
        <title>The Global Catalogue of Microorganisms (GCM) 10K type strain sequencing project: providing services to taxonomists for standard genome sequencing and annotation.</title>
        <authorList>
            <consortium name="The Broad Institute Genomics Platform"/>
            <consortium name="The Broad Institute Genome Sequencing Center for Infectious Disease"/>
            <person name="Wu L."/>
            <person name="Ma J."/>
        </authorList>
    </citation>
    <scope>NUCLEOTIDE SEQUENCE [LARGE SCALE GENOMIC DNA]</scope>
    <source>
        <strain evidence="6">CGMCC 1.16275</strain>
    </source>
</reference>